<accession>A0AC35GA86</accession>
<proteinExistence type="predicted"/>
<dbReference type="WBParaSite" id="PS1159_v2.g3256.t1">
    <property type="protein sequence ID" value="PS1159_v2.g3256.t1"/>
    <property type="gene ID" value="PS1159_v2.g3256"/>
</dbReference>
<protein>
    <submittedName>
        <fullName evidence="2">Uncharacterized protein</fullName>
    </submittedName>
</protein>
<reference evidence="2" key="1">
    <citation type="submission" date="2022-11" db="UniProtKB">
        <authorList>
            <consortium name="WormBaseParasite"/>
        </authorList>
    </citation>
    <scope>IDENTIFICATION</scope>
</reference>
<name>A0AC35GA86_9BILA</name>
<dbReference type="Proteomes" id="UP000887580">
    <property type="component" value="Unplaced"/>
</dbReference>
<evidence type="ECO:0000313" key="2">
    <source>
        <dbReference type="WBParaSite" id="PS1159_v2.g3256.t1"/>
    </source>
</evidence>
<evidence type="ECO:0000313" key="1">
    <source>
        <dbReference type="Proteomes" id="UP000887580"/>
    </source>
</evidence>
<sequence length="665" mass="76716">MASINEMLDDITAEIFRTAPFDQRTEVIVDPSLNYGLDLYQVVTGDETFDGREIIQSDGLQFVEQIENIHVNGDNGEVEDENIISTEMKTFNQFFNEAVKDIKKNSQKPPVEVEERSQRTKSQFTLRRIEADFSKSDKKIKLLDALKSIGNEKGWYKKIDNFTAKLMNENITSNRDIPFQDYVEKVSDYCLKTMPRLMADKIKSEVSEFVKQYSKPFDEIYAEALAEVETVTSDEIKKMREMLVKTAPLKPEIVYIGGPAISYEVSVQTDPALMESASQTIEGLGTFDDKDFESIINNDNLDVQMANQPSSEYYSETEAGAMSKETSEVVKTKLETEIEKQKRIREDMRQALNPKLGLQLSQIYPDHREMIKRLKDLTEFDLKVFEESFAEQIDKTLPPPEVLTLKWNDKIYKYVTTWTWISPTCDEMLPPEKRRKRAQKHEKAFLYIPPASPNSLKRRSPNDSSQLEFPPFIKRRFGILEENPLTAIIGKPPPKKRRPKRINFLKMPFGAGIKKDENGIICMSDSESESNESDTEINDSYDHDKRQIELNPDSESSDSFSDSDSDDQSSVDSLEFLLLKGRNKRRKIEENQTNSEIEISKESESTEMNAEVETTEVQEEENVENNFDEIESCDEDELWDDFIPERVFAEKCPYANTYIEDIDSF</sequence>
<organism evidence="1 2">
    <name type="scientific">Panagrolaimus sp. PS1159</name>
    <dbReference type="NCBI Taxonomy" id="55785"/>
    <lineage>
        <taxon>Eukaryota</taxon>
        <taxon>Metazoa</taxon>
        <taxon>Ecdysozoa</taxon>
        <taxon>Nematoda</taxon>
        <taxon>Chromadorea</taxon>
        <taxon>Rhabditida</taxon>
        <taxon>Tylenchina</taxon>
        <taxon>Panagrolaimomorpha</taxon>
        <taxon>Panagrolaimoidea</taxon>
        <taxon>Panagrolaimidae</taxon>
        <taxon>Panagrolaimus</taxon>
    </lineage>
</organism>